<dbReference type="AlphaFoldDB" id="A0A1X0QFZ2"/>
<sequence>MVRGERKNKYNYKNDWFPSKIVFEICTENPLRLESDGMVIQVDKSLFQHKQKFICHRQLKERYGYLIWWMYYST</sequence>
<evidence type="ECO:0000313" key="2">
    <source>
        <dbReference type="Proteomes" id="UP000192501"/>
    </source>
</evidence>
<gene>
    <name evidence="1" type="ORF">A0H76_2251</name>
</gene>
<organism evidence="1 2">
    <name type="scientific">Hepatospora eriocheir</name>
    <dbReference type="NCBI Taxonomy" id="1081669"/>
    <lineage>
        <taxon>Eukaryota</taxon>
        <taxon>Fungi</taxon>
        <taxon>Fungi incertae sedis</taxon>
        <taxon>Microsporidia</taxon>
        <taxon>Hepatosporidae</taxon>
        <taxon>Hepatospora</taxon>
    </lineage>
</organism>
<reference evidence="1 2" key="1">
    <citation type="journal article" date="2017" name="Environ. Microbiol.">
        <title>Decay of the glycolytic pathway and adaptation to intranuclear parasitism within Enterocytozoonidae microsporidia.</title>
        <authorList>
            <person name="Wiredu Boakye D."/>
            <person name="Jaroenlak P."/>
            <person name="Prachumwat A."/>
            <person name="Williams T.A."/>
            <person name="Bateman K.S."/>
            <person name="Itsathitphaisarn O."/>
            <person name="Sritunyalucksana K."/>
            <person name="Paszkiewicz K.H."/>
            <person name="Moore K.A."/>
            <person name="Stentiford G.D."/>
            <person name="Williams B.A."/>
        </authorList>
    </citation>
    <scope>NUCLEOTIDE SEQUENCE [LARGE SCALE GENOMIC DNA]</scope>
    <source>
        <strain evidence="2">canceri</strain>
    </source>
</reference>
<protein>
    <submittedName>
        <fullName evidence="1">Uncharacterized protein</fullName>
    </submittedName>
</protein>
<dbReference type="VEuPathDB" id="MicrosporidiaDB:A0H76_2251"/>
<accession>A0A1X0QFZ2</accession>
<evidence type="ECO:0000313" key="1">
    <source>
        <dbReference type="EMBL" id="ORD98574.1"/>
    </source>
</evidence>
<dbReference type="Proteomes" id="UP000192501">
    <property type="component" value="Unassembled WGS sequence"/>
</dbReference>
<dbReference type="EMBL" id="LTAI01000580">
    <property type="protein sequence ID" value="ORD98574.1"/>
    <property type="molecule type" value="Genomic_DNA"/>
</dbReference>
<name>A0A1X0QFZ2_9MICR</name>
<proteinExistence type="predicted"/>
<comment type="caution">
    <text evidence="1">The sequence shown here is derived from an EMBL/GenBank/DDBJ whole genome shotgun (WGS) entry which is preliminary data.</text>
</comment>